<dbReference type="AlphaFoldDB" id="A0A3L9L7B3"/>
<organism evidence="5 6">
    <name type="scientific">Kocuria tytonicola</name>
    <dbReference type="NCBI Taxonomy" id="2055946"/>
    <lineage>
        <taxon>Bacteria</taxon>
        <taxon>Bacillati</taxon>
        <taxon>Actinomycetota</taxon>
        <taxon>Actinomycetes</taxon>
        <taxon>Micrococcales</taxon>
        <taxon>Micrococcaceae</taxon>
        <taxon>Kocuria</taxon>
    </lineage>
</organism>
<feature type="region of interest" description="Disordered" evidence="2">
    <location>
        <begin position="191"/>
        <end position="229"/>
    </location>
</feature>
<gene>
    <name evidence="5" type="ORF">EAE32_05370</name>
</gene>
<feature type="coiled-coil region" evidence="1">
    <location>
        <begin position="378"/>
        <end position="448"/>
    </location>
</feature>
<keyword evidence="3" id="KW-0732">Signal</keyword>
<dbReference type="Gene3D" id="3.10.310.50">
    <property type="match status" value="1"/>
</dbReference>
<dbReference type="InterPro" id="IPR007621">
    <property type="entry name" value="TPM_dom"/>
</dbReference>
<keyword evidence="6" id="KW-1185">Reference proteome</keyword>
<evidence type="ECO:0000256" key="2">
    <source>
        <dbReference type="SAM" id="MobiDB-lite"/>
    </source>
</evidence>
<feature type="chain" id="PRO_5017961430" evidence="3">
    <location>
        <begin position="30"/>
        <end position="683"/>
    </location>
</feature>
<evidence type="ECO:0000259" key="4">
    <source>
        <dbReference type="Pfam" id="PF04536"/>
    </source>
</evidence>
<reference evidence="5 6" key="1">
    <citation type="submission" date="2018-10" db="EMBL/GenBank/DDBJ databases">
        <title>Kocuria tytonicola, new bacteria from the preen glands of American barn owls (Tyto furcata).</title>
        <authorList>
            <person name="Braun M.S."/>
            <person name="Wang E."/>
            <person name="Zimmermann S."/>
            <person name="Boutin S."/>
            <person name="Wagner H."/>
            <person name="Wink M."/>
        </authorList>
    </citation>
    <scope>NUCLEOTIDE SEQUENCE [LARGE SCALE GENOMIC DNA]</scope>
    <source>
        <strain evidence="5 6">473</strain>
    </source>
</reference>
<dbReference type="PROSITE" id="PS51257">
    <property type="entry name" value="PROKAR_LIPOPROTEIN"/>
    <property type="match status" value="1"/>
</dbReference>
<dbReference type="Proteomes" id="UP000277871">
    <property type="component" value="Unassembled WGS sequence"/>
</dbReference>
<accession>A0A3L9L7B3</accession>
<comment type="caution">
    <text evidence="5">The sequence shown here is derived from an EMBL/GenBank/DDBJ whole genome shotgun (WGS) entry which is preliminary data.</text>
</comment>
<dbReference type="EMBL" id="RDEX01000001">
    <property type="protein sequence ID" value="RLY94595.1"/>
    <property type="molecule type" value="Genomic_DNA"/>
</dbReference>
<keyword evidence="1" id="KW-0175">Coiled coil</keyword>
<evidence type="ECO:0000256" key="3">
    <source>
        <dbReference type="SAM" id="SignalP"/>
    </source>
</evidence>
<evidence type="ECO:0000256" key="1">
    <source>
        <dbReference type="SAM" id="Coils"/>
    </source>
</evidence>
<evidence type="ECO:0000313" key="6">
    <source>
        <dbReference type="Proteomes" id="UP000277871"/>
    </source>
</evidence>
<protein>
    <submittedName>
        <fullName evidence="5">TPM domain-containing protein</fullName>
    </submittedName>
</protein>
<feature type="domain" description="TPM" evidence="4">
    <location>
        <begin position="41"/>
        <end position="156"/>
    </location>
</feature>
<dbReference type="Pfam" id="PF04536">
    <property type="entry name" value="TPM_phosphatase"/>
    <property type="match status" value="1"/>
</dbReference>
<feature type="signal peptide" evidence="3">
    <location>
        <begin position="1"/>
        <end position="29"/>
    </location>
</feature>
<evidence type="ECO:0000313" key="5">
    <source>
        <dbReference type="EMBL" id="RLY94595.1"/>
    </source>
</evidence>
<name>A0A3L9L7B3_9MICC</name>
<proteinExistence type="predicted"/>
<sequence length="683" mass="71771">MSSRTVWRRTATAAALSGACFLALPVATAQPPSAVDSGSRVVDQANVLGDTSGLTRSIGELGKKHHITLTVVFVDRFTEPTDPGKWTQQYARANGLGTNDALLTVATETGKARFVASPKGPLSTAEQQRIYDEHIDSPLRSHDWNGVVQGAVDGIDHELGGGLVGAGGAVTGLVVAGGAAAVAVGAVSVARRRRRRGQGAQDQGGWGPQGSGEQYGERAPQQPPAPLPELHRQAGSALVEADNAIQHSEQELAFAQLQYGSEQTRPFEEALARAKEHMRASFELQQKLEDDIPDTEAEQRAWLGEIIERTRQARAPLAEQEQNFSQLRQLETRAPEALEAVRSSVAGTRPRLQEAESLLVSLHGRYDDAALAPVRDNGEQARERLEFAEGAATRAQQDLAAGRTSEAVLSIRAAEEAQGQAQGLIASVENARRELARAEESLKDAVSIAQRDVAEAEGLVRQGSRPELAGAAAGVRSVLQTVTQQMSSGHYDPVGASRRLAQAKAELDKGLQGVRDANDRARSARETLSHALVSAQASLTTASDYVWARRGGVGAQARTELAEAERHLEIAQQLQNSDPERALNEANQSIRLADSAQRSAQLDVDRFYDSPGYGYGGYGGSRSNGLGGAMLGGILLGGILNGGGGFGGGHYDGGDYGGGDFGGGFGGGDFGGGDFGGGVGGDF</sequence>
<dbReference type="RefSeq" id="WP_121864391.1">
    <property type="nucleotide sequence ID" value="NZ_RDEX01000001.1"/>
</dbReference>